<evidence type="ECO:0000313" key="2">
    <source>
        <dbReference type="Proteomes" id="UP000321797"/>
    </source>
</evidence>
<dbReference type="RefSeq" id="WP_276763513.1">
    <property type="nucleotide sequence ID" value="NZ_SSGD01000174.1"/>
</dbReference>
<comment type="caution">
    <text evidence="1">The sequence shown here is derived from an EMBL/GenBank/DDBJ whole genome shotgun (WGS) entry which is preliminary data.</text>
</comment>
<accession>A0A5C7XI36</accession>
<gene>
    <name evidence="1" type="ORF">E6Q54_22985</name>
</gene>
<protein>
    <submittedName>
        <fullName evidence="1">Uncharacterized protein</fullName>
    </submittedName>
</protein>
<proteinExistence type="predicted"/>
<name>A0A5C7XI36_9MYCO</name>
<dbReference type="Proteomes" id="UP000321797">
    <property type="component" value="Unassembled WGS sequence"/>
</dbReference>
<reference evidence="1 2" key="1">
    <citation type="submission" date="2018-09" db="EMBL/GenBank/DDBJ databases">
        <title>Metagenome Assembled Genomes from an Advanced Water Purification Facility.</title>
        <authorList>
            <person name="Stamps B.W."/>
            <person name="Spear J.R."/>
        </authorList>
    </citation>
    <scope>NUCLEOTIDE SEQUENCE [LARGE SCALE GENOMIC DNA]</scope>
    <source>
        <strain evidence="1">Bin_29_2</strain>
    </source>
</reference>
<evidence type="ECO:0000313" key="1">
    <source>
        <dbReference type="EMBL" id="TXI49059.1"/>
    </source>
</evidence>
<dbReference type="AlphaFoldDB" id="A0A5C7XI36"/>
<dbReference type="EMBL" id="SSGD01000174">
    <property type="protein sequence ID" value="TXI49059.1"/>
    <property type="molecule type" value="Genomic_DNA"/>
</dbReference>
<organism evidence="1 2">
    <name type="scientific">Mycolicibacter arupensis</name>
    <dbReference type="NCBI Taxonomy" id="342002"/>
    <lineage>
        <taxon>Bacteria</taxon>
        <taxon>Bacillati</taxon>
        <taxon>Actinomycetota</taxon>
        <taxon>Actinomycetes</taxon>
        <taxon>Mycobacteriales</taxon>
        <taxon>Mycobacteriaceae</taxon>
        <taxon>Mycolicibacter</taxon>
    </lineage>
</organism>
<sequence length="208" mass="22722">MASYPEPRTPLSDAATDVGRNLVADDPSWLVFIAAGYVDSHPDTTPRQYNLDVVTMLNELRTACESYLRNVVAAARRDGASWSQVGDALRVSKQTAYSRYGSTIEERSGQHFINDAVRDAEIPLHRIDASTPARPDPNPVPATPDQKRIIAEYFAGTDAGKPENIDLVANAIMINAQRLTTSGGADWNNPTDSHHYLTLALSMFKPPG</sequence>